<protein>
    <submittedName>
        <fullName evidence="2">Uncharacterized protein</fullName>
    </submittedName>
</protein>
<dbReference type="Proteomes" id="UP000593572">
    <property type="component" value="Unassembled WGS sequence"/>
</dbReference>
<proteinExistence type="predicted"/>
<dbReference type="EMBL" id="JABEZX010000008">
    <property type="protein sequence ID" value="MBA0563186.1"/>
    <property type="molecule type" value="Genomic_DNA"/>
</dbReference>
<reference evidence="2 3" key="1">
    <citation type="journal article" date="2019" name="Genome Biol. Evol.">
        <title>Insights into the evolution of the New World diploid cottons (Gossypium, subgenus Houzingenia) based on genome sequencing.</title>
        <authorList>
            <person name="Grover C.E."/>
            <person name="Arick M.A. 2nd"/>
            <person name="Thrash A."/>
            <person name="Conover J.L."/>
            <person name="Sanders W.S."/>
            <person name="Peterson D.G."/>
            <person name="Frelichowski J.E."/>
            <person name="Scheffler J.A."/>
            <person name="Scheffler B.E."/>
            <person name="Wendel J.F."/>
        </authorList>
    </citation>
    <scope>NUCLEOTIDE SEQUENCE [LARGE SCALE GENOMIC DNA]</scope>
    <source>
        <strain evidence="2">157</strain>
        <tissue evidence="2">Leaf</tissue>
    </source>
</reference>
<organism evidence="2 3">
    <name type="scientific">Gossypium lobatum</name>
    <dbReference type="NCBI Taxonomy" id="34289"/>
    <lineage>
        <taxon>Eukaryota</taxon>
        <taxon>Viridiplantae</taxon>
        <taxon>Streptophyta</taxon>
        <taxon>Embryophyta</taxon>
        <taxon>Tracheophyta</taxon>
        <taxon>Spermatophyta</taxon>
        <taxon>Magnoliopsida</taxon>
        <taxon>eudicotyledons</taxon>
        <taxon>Gunneridae</taxon>
        <taxon>Pentapetalae</taxon>
        <taxon>rosids</taxon>
        <taxon>malvids</taxon>
        <taxon>Malvales</taxon>
        <taxon>Malvaceae</taxon>
        <taxon>Malvoideae</taxon>
        <taxon>Gossypium</taxon>
    </lineage>
</organism>
<keyword evidence="3" id="KW-1185">Reference proteome</keyword>
<comment type="caution">
    <text evidence="2">The sequence shown here is derived from an EMBL/GenBank/DDBJ whole genome shotgun (WGS) entry which is preliminary data.</text>
</comment>
<evidence type="ECO:0000313" key="2">
    <source>
        <dbReference type="EMBL" id="MBA0563186.1"/>
    </source>
</evidence>
<evidence type="ECO:0000256" key="1">
    <source>
        <dbReference type="SAM" id="MobiDB-lite"/>
    </source>
</evidence>
<gene>
    <name evidence="2" type="ORF">Golob_008184</name>
</gene>
<feature type="region of interest" description="Disordered" evidence="1">
    <location>
        <begin position="1"/>
        <end position="38"/>
    </location>
</feature>
<name>A0A7J8MEW7_9ROSI</name>
<sequence>MNLGLVNKHNRGSNFGNKKGDLALKGERDGKNLEAGSKSPIRNALVARSGLNVLELEKLNKRALENLGADNLVQKEMKVKEESEERRKSNRIFAFKNGEEEWIFEDAMLQRELIRFFQRLYGEQTDKIRDL</sequence>
<accession>A0A7J8MEW7</accession>
<feature type="compositionally biased region" description="Basic and acidic residues" evidence="1">
    <location>
        <begin position="18"/>
        <end position="32"/>
    </location>
</feature>
<evidence type="ECO:0000313" key="3">
    <source>
        <dbReference type="Proteomes" id="UP000593572"/>
    </source>
</evidence>
<dbReference type="AlphaFoldDB" id="A0A7J8MEW7"/>